<dbReference type="EMBL" id="CCXY01000322">
    <property type="protein sequence ID" value="CEG13425.1"/>
    <property type="molecule type" value="Genomic_DNA"/>
</dbReference>
<evidence type="ECO:0008006" key="2">
    <source>
        <dbReference type="Google" id="ProtNLM"/>
    </source>
</evidence>
<dbReference type="AlphaFoldDB" id="A0A098EEH5"/>
<reference evidence="1" key="1">
    <citation type="submission" date="2014-09" db="EMBL/GenBank/DDBJ databases">
        <authorList>
            <person name="Probst J Alexander"/>
        </authorList>
    </citation>
    <scope>NUCLEOTIDE SEQUENCE</scope>
</reference>
<proteinExistence type="predicted"/>
<organism evidence="1">
    <name type="scientific">groundwater metagenome</name>
    <dbReference type="NCBI Taxonomy" id="717931"/>
    <lineage>
        <taxon>unclassified sequences</taxon>
        <taxon>metagenomes</taxon>
        <taxon>ecological metagenomes</taxon>
    </lineage>
</organism>
<gene>
    <name evidence="1" type="ORF">MSIBF_A3890003</name>
</gene>
<evidence type="ECO:0000313" key="1">
    <source>
        <dbReference type="EMBL" id="CEG13425.1"/>
    </source>
</evidence>
<dbReference type="GO" id="GO:0051536">
    <property type="term" value="F:iron-sulfur cluster binding"/>
    <property type="evidence" value="ECO:0007669"/>
    <property type="project" value="InterPro"/>
</dbReference>
<protein>
    <recommendedName>
        <fullName evidence="2">Phosphomethylpyrimidine synthase</fullName>
    </recommendedName>
</protein>
<dbReference type="Gene3D" id="6.10.250.620">
    <property type="match status" value="1"/>
</dbReference>
<dbReference type="Pfam" id="PF01964">
    <property type="entry name" value="ThiC_Rad_SAM"/>
    <property type="match status" value="1"/>
</dbReference>
<dbReference type="InterPro" id="IPR002817">
    <property type="entry name" value="ThiC/BzaA/B"/>
</dbReference>
<dbReference type="GO" id="GO:0009228">
    <property type="term" value="P:thiamine biosynthetic process"/>
    <property type="evidence" value="ECO:0007669"/>
    <property type="project" value="InterPro"/>
</dbReference>
<sequence length="67" mass="7743">MKYGISERDRAMDEARELHDWEKQFSLAIDGEEKARQKGKNLIKGIGCTMCGKYCAVDVMKKYLNKI</sequence>
<name>A0A098EEH5_9ZZZZ</name>
<accession>A0A098EEH5</accession>